<evidence type="ECO:0000259" key="6">
    <source>
        <dbReference type="PROSITE" id="PS50097"/>
    </source>
</evidence>
<feature type="domain" description="BTB" evidence="6">
    <location>
        <begin position="69"/>
        <end position="138"/>
    </location>
</feature>
<dbReference type="AlphaFoldDB" id="A0AAV6IZ98"/>
<reference evidence="8" key="1">
    <citation type="submission" date="2020-08" db="EMBL/GenBank/DDBJ databases">
        <title>Plant Genome Project.</title>
        <authorList>
            <person name="Zhang R.-G."/>
        </authorList>
    </citation>
    <scope>NUCLEOTIDE SEQUENCE</scope>
    <source>
        <strain evidence="8">WSP0</strain>
        <tissue evidence="8">Leaf</tissue>
    </source>
</reference>
<comment type="pathway">
    <text evidence="1">Protein modification; protein ubiquitination.</text>
</comment>
<dbReference type="Proteomes" id="UP000823749">
    <property type="component" value="Chromosome 8"/>
</dbReference>
<dbReference type="InterPro" id="IPR043454">
    <property type="entry name" value="NPH3/RPT2-like"/>
</dbReference>
<evidence type="ECO:0000313" key="8">
    <source>
        <dbReference type="EMBL" id="KAG5534231.1"/>
    </source>
</evidence>
<gene>
    <name evidence="8" type="ORF">RHGRI_022381</name>
</gene>
<keyword evidence="4" id="KW-0175">Coiled coil</keyword>
<dbReference type="InterPro" id="IPR000210">
    <property type="entry name" value="BTB/POZ_dom"/>
</dbReference>
<comment type="similarity">
    <text evidence="3">Belongs to the NPH3 family.</text>
</comment>
<feature type="region of interest" description="Disordered" evidence="5">
    <location>
        <begin position="586"/>
        <end position="617"/>
    </location>
</feature>
<dbReference type="PROSITE" id="PS50097">
    <property type="entry name" value="BTB"/>
    <property type="match status" value="1"/>
</dbReference>
<dbReference type="PROSITE" id="PS51649">
    <property type="entry name" value="NPH3"/>
    <property type="match status" value="1"/>
</dbReference>
<keyword evidence="2" id="KW-0833">Ubl conjugation pathway</keyword>
<dbReference type="Pfam" id="PF00651">
    <property type="entry name" value="BTB"/>
    <property type="match status" value="1"/>
</dbReference>
<evidence type="ECO:0000256" key="2">
    <source>
        <dbReference type="ARBA" id="ARBA00022786"/>
    </source>
</evidence>
<evidence type="ECO:0000313" key="9">
    <source>
        <dbReference type="Proteomes" id="UP000823749"/>
    </source>
</evidence>
<dbReference type="InterPro" id="IPR027356">
    <property type="entry name" value="NPH3_dom"/>
</dbReference>
<feature type="coiled-coil region" evidence="4">
    <location>
        <begin position="529"/>
        <end position="566"/>
    </location>
</feature>
<sequence length="617" mass="70546">MNLTPRHGYLKSVPTRESPCSSLSMAQLQSPGSDSDGTYQVHNQSIVVPANLIFEKNEHSWFASSQIPTDLSIQVQDITFHVHKFPLVSRCGYLSQVNLQPTKSNPGYDLKFEKFPGGSETFETIVKFCYGLPISLNPNNVAALRCASELLVMTEALEDGNLISKTDAFLTFVVLSSWRDSITVLKTCESLSPWTENLQIVRRCCDSIAWKVSQVNPTTRDMTSTEDSWWFQDTSTLRIDHFVRIITASRAKGLKPEIVGSCIMYYAGKWLPGMDAEMERLRRYSYSKTEMQLEILSGRTQEAQVAHNKEQRMIVESLVSILPPQKETVSCKFLLGMLKMALVYSASSALVSELEKRIGMVLENAESSSPDECTMHNIDVVQRILEYFLMHEQQQQQKSEKLISKILDSYLAEVARDPNLQITKFQVLAETLPENARTCHDGIYRAIDTYLKSHPSLSEYERRRLCKIMDCEKLSLDACMHAAQNDRLPLRTVMQVLLSEQVKMREAMQGKEQTASRDHSDQEESWSSKKEITILKEELEKVKAELQELRRDNAELHNEYKKLTNKQRNFSGWTFGWTKVRNPSFFNKTDGDETRGGQQRSKSGHQRVSFRRRLSLS</sequence>
<keyword evidence="9" id="KW-1185">Reference proteome</keyword>
<accession>A0AAV6IZ98</accession>
<dbReference type="EMBL" id="JACTNZ010000008">
    <property type="protein sequence ID" value="KAG5534231.1"/>
    <property type="molecule type" value="Genomic_DNA"/>
</dbReference>
<name>A0AAV6IZ98_9ERIC</name>
<feature type="domain" description="NPH3" evidence="7">
    <location>
        <begin position="228"/>
        <end position="503"/>
    </location>
</feature>
<evidence type="ECO:0000256" key="5">
    <source>
        <dbReference type="SAM" id="MobiDB-lite"/>
    </source>
</evidence>
<evidence type="ECO:0000256" key="1">
    <source>
        <dbReference type="ARBA" id="ARBA00004906"/>
    </source>
</evidence>
<dbReference type="SUPFAM" id="SSF54695">
    <property type="entry name" value="POZ domain"/>
    <property type="match status" value="1"/>
</dbReference>
<comment type="caution">
    <text evidence="8">The sequence shown here is derived from an EMBL/GenBank/DDBJ whole genome shotgun (WGS) entry which is preliminary data.</text>
</comment>
<feature type="region of interest" description="Disordered" evidence="5">
    <location>
        <begin position="506"/>
        <end position="529"/>
    </location>
</feature>
<dbReference type="PANTHER" id="PTHR32370">
    <property type="entry name" value="OS12G0117600 PROTEIN"/>
    <property type="match status" value="1"/>
</dbReference>
<dbReference type="SMART" id="SM00225">
    <property type="entry name" value="BTB"/>
    <property type="match status" value="1"/>
</dbReference>
<evidence type="ECO:0000259" key="7">
    <source>
        <dbReference type="PROSITE" id="PS51649"/>
    </source>
</evidence>
<evidence type="ECO:0008006" key="10">
    <source>
        <dbReference type="Google" id="ProtNLM"/>
    </source>
</evidence>
<protein>
    <recommendedName>
        <fullName evidence="10">Phototropic-responsive NPH3 family protein</fullName>
    </recommendedName>
</protein>
<proteinExistence type="inferred from homology"/>
<evidence type="ECO:0000256" key="3">
    <source>
        <dbReference type="PROSITE-ProRule" id="PRU00982"/>
    </source>
</evidence>
<feature type="compositionally biased region" description="Basic residues" evidence="5">
    <location>
        <begin position="602"/>
        <end position="617"/>
    </location>
</feature>
<dbReference type="Pfam" id="PF03000">
    <property type="entry name" value="NPH3"/>
    <property type="match status" value="1"/>
</dbReference>
<dbReference type="Gene3D" id="3.30.710.10">
    <property type="entry name" value="Potassium Channel Kv1.1, Chain A"/>
    <property type="match status" value="1"/>
</dbReference>
<evidence type="ECO:0000256" key="4">
    <source>
        <dbReference type="SAM" id="Coils"/>
    </source>
</evidence>
<organism evidence="8 9">
    <name type="scientific">Rhododendron griersonianum</name>
    <dbReference type="NCBI Taxonomy" id="479676"/>
    <lineage>
        <taxon>Eukaryota</taxon>
        <taxon>Viridiplantae</taxon>
        <taxon>Streptophyta</taxon>
        <taxon>Embryophyta</taxon>
        <taxon>Tracheophyta</taxon>
        <taxon>Spermatophyta</taxon>
        <taxon>Magnoliopsida</taxon>
        <taxon>eudicotyledons</taxon>
        <taxon>Gunneridae</taxon>
        <taxon>Pentapetalae</taxon>
        <taxon>asterids</taxon>
        <taxon>Ericales</taxon>
        <taxon>Ericaceae</taxon>
        <taxon>Ericoideae</taxon>
        <taxon>Rhodoreae</taxon>
        <taxon>Rhododendron</taxon>
    </lineage>
</organism>
<dbReference type="InterPro" id="IPR011333">
    <property type="entry name" value="SKP1/BTB/POZ_sf"/>
</dbReference>